<keyword evidence="3 5" id="KW-1133">Transmembrane helix</keyword>
<dbReference type="EnsemblMetazoa" id="XM_038202483.1">
    <property type="protein sequence ID" value="XP_038058411.1"/>
    <property type="gene ID" value="LOC119729756"/>
</dbReference>
<evidence type="ECO:0000256" key="6">
    <source>
        <dbReference type="SAM" id="MobiDB-lite"/>
    </source>
</evidence>
<dbReference type="PANTHER" id="PTHR23291:SF127">
    <property type="entry name" value="PROTEIN LIFEGUARD 1-LIKE"/>
    <property type="match status" value="1"/>
</dbReference>
<dbReference type="GO" id="GO:0005783">
    <property type="term" value="C:endoplasmic reticulum"/>
    <property type="evidence" value="ECO:0007669"/>
    <property type="project" value="TreeGrafter"/>
</dbReference>
<dbReference type="GeneID" id="119729756"/>
<comment type="similarity">
    <text evidence="5">Belongs to the BI1 family.</text>
</comment>
<feature type="transmembrane region" description="Helical" evidence="5">
    <location>
        <begin position="137"/>
        <end position="158"/>
    </location>
</feature>
<dbReference type="Pfam" id="PF01027">
    <property type="entry name" value="Bax1-I"/>
    <property type="match status" value="1"/>
</dbReference>
<feature type="compositionally biased region" description="Pro residues" evidence="6">
    <location>
        <begin position="24"/>
        <end position="33"/>
    </location>
</feature>
<dbReference type="GO" id="GO:2001234">
    <property type="term" value="P:negative regulation of apoptotic signaling pathway"/>
    <property type="evidence" value="ECO:0007669"/>
    <property type="project" value="TreeGrafter"/>
</dbReference>
<accession>A0A914A4U5</accession>
<organism evidence="7 8">
    <name type="scientific">Patiria miniata</name>
    <name type="common">Bat star</name>
    <name type="synonym">Asterina miniata</name>
    <dbReference type="NCBI Taxonomy" id="46514"/>
    <lineage>
        <taxon>Eukaryota</taxon>
        <taxon>Metazoa</taxon>
        <taxon>Echinodermata</taxon>
        <taxon>Eleutherozoa</taxon>
        <taxon>Asterozoa</taxon>
        <taxon>Asteroidea</taxon>
        <taxon>Valvatacea</taxon>
        <taxon>Valvatida</taxon>
        <taxon>Asterinidae</taxon>
        <taxon>Patiria</taxon>
    </lineage>
</organism>
<name>A0A914A4U5_PATMI</name>
<dbReference type="GO" id="GO:0016020">
    <property type="term" value="C:membrane"/>
    <property type="evidence" value="ECO:0007669"/>
    <property type="project" value="UniProtKB-SubCell"/>
</dbReference>
<dbReference type="InterPro" id="IPR006214">
    <property type="entry name" value="Bax_inhibitor_1-related"/>
</dbReference>
<feature type="transmembrane region" description="Helical" evidence="5">
    <location>
        <begin position="289"/>
        <end position="310"/>
    </location>
</feature>
<reference evidence="7" key="1">
    <citation type="submission" date="2022-11" db="UniProtKB">
        <authorList>
            <consortium name="EnsemblMetazoa"/>
        </authorList>
    </citation>
    <scope>IDENTIFICATION</scope>
</reference>
<dbReference type="AlphaFoldDB" id="A0A914A4U5"/>
<sequence length="349" mass="38129">MAAPTAPSAPPSYDEATVGATDPAYPPSQPGYPPQGYGYQPQAAYPPQGSAPYPPQGSAPYPPGEAYPPSTAYQPQPQPQPQPQATTASYGVSVETPRGEAWSPNTGRTSPSDDVEGFTAGGGLTDKSVRRKFILKVYLILTAQLAVTFGTVCLFVFVEPVRYYVRNNQAVYWASYGVFLFVYIVLVCCADFRRKTPHNFIALVIFTLALSYMTGTISSFYYNEGNGGGRVVLIAMAICAGVTIGITLFSIQTKYDFTSCGGFLFIFAWSLFLFGFIAIFTYSQILYTVYAWLAALLFSLFLAYDTQLLVGGKRYQLSEEEYIYGALNLYIDIVYIFLIILSLVGGGSR</sequence>
<feature type="compositionally biased region" description="Polar residues" evidence="6">
    <location>
        <begin position="103"/>
        <end position="112"/>
    </location>
</feature>
<comment type="subcellular location">
    <subcellularLocation>
        <location evidence="1">Membrane</location>
        <topology evidence="1">Multi-pass membrane protein</topology>
    </subcellularLocation>
</comment>
<feature type="transmembrane region" description="Helical" evidence="5">
    <location>
        <begin position="200"/>
        <end position="222"/>
    </location>
</feature>
<dbReference type="CDD" id="cd10428">
    <property type="entry name" value="LFG_like"/>
    <property type="match status" value="1"/>
</dbReference>
<feature type="transmembrane region" description="Helical" evidence="5">
    <location>
        <begin position="228"/>
        <end position="251"/>
    </location>
</feature>
<evidence type="ECO:0000256" key="1">
    <source>
        <dbReference type="ARBA" id="ARBA00004141"/>
    </source>
</evidence>
<evidence type="ECO:0000313" key="7">
    <source>
        <dbReference type="EnsemblMetazoa" id="XP_038058411.1"/>
    </source>
</evidence>
<dbReference type="PANTHER" id="PTHR23291">
    <property type="entry name" value="BAX INHIBITOR-RELATED"/>
    <property type="match status" value="1"/>
</dbReference>
<evidence type="ECO:0000256" key="4">
    <source>
        <dbReference type="ARBA" id="ARBA00023136"/>
    </source>
</evidence>
<feature type="compositionally biased region" description="Low complexity" evidence="6">
    <location>
        <begin position="34"/>
        <end position="51"/>
    </location>
</feature>
<evidence type="ECO:0000256" key="5">
    <source>
        <dbReference type="RuleBase" id="RU004379"/>
    </source>
</evidence>
<keyword evidence="4 5" id="KW-0472">Membrane</keyword>
<proteinExistence type="inferred from homology"/>
<keyword evidence="8" id="KW-1185">Reference proteome</keyword>
<protein>
    <submittedName>
        <fullName evidence="7">Uncharacterized protein</fullName>
    </submittedName>
</protein>
<feature type="transmembrane region" description="Helical" evidence="5">
    <location>
        <begin position="170"/>
        <end position="188"/>
    </location>
</feature>
<evidence type="ECO:0000256" key="2">
    <source>
        <dbReference type="ARBA" id="ARBA00022692"/>
    </source>
</evidence>
<dbReference type="OrthoDB" id="7933078at2759"/>
<feature type="transmembrane region" description="Helical" evidence="5">
    <location>
        <begin position="322"/>
        <end position="344"/>
    </location>
</feature>
<keyword evidence="2 5" id="KW-0812">Transmembrane</keyword>
<dbReference type="OMA" id="ALITFPW"/>
<feature type="transmembrane region" description="Helical" evidence="5">
    <location>
        <begin position="263"/>
        <end position="283"/>
    </location>
</feature>
<evidence type="ECO:0000313" key="8">
    <source>
        <dbReference type="Proteomes" id="UP000887568"/>
    </source>
</evidence>
<feature type="compositionally biased region" description="Pro residues" evidence="6">
    <location>
        <begin position="52"/>
        <end position="66"/>
    </location>
</feature>
<feature type="region of interest" description="Disordered" evidence="6">
    <location>
        <begin position="1"/>
        <end position="121"/>
    </location>
</feature>
<evidence type="ECO:0000256" key="3">
    <source>
        <dbReference type="ARBA" id="ARBA00022989"/>
    </source>
</evidence>
<dbReference type="Proteomes" id="UP000887568">
    <property type="component" value="Unplaced"/>
</dbReference>
<dbReference type="RefSeq" id="XP_038058411.1">
    <property type="nucleotide sequence ID" value="XM_038202483.1"/>
</dbReference>
<dbReference type="GO" id="GO:0005794">
    <property type="term" value="C:Golgi apparatus"/>
    <property type="evidence" value="ECO:0007669"/>
    <property type="project" value="TreeGrafter"/>
</dbReference>